<reference evidence="1 2" key="1">
    <citation type="journal article" date="2018" name="Int. J. Syst. Evol. Microbiol.">
        <title>Whole-genome-based revisit of Photorhabdus phylogeny: proposal for the elevation of most Photorhabdus subspecies to the species level and description of one novel species Photorhabdus bodei sp. nov., and one novel subspecies Photorhabdus laumondii subsp. clarkei subsp. nov.</title>
        <authorList>
            <person name="Machado R.A.R."/>
            <person name="Wuthrich D."/>
            <person name="Kuhnert P."/>
            <person name="Arce C.C.M."/>
            <person name="Thonen L."/>
            <person name="Ruiz C."/>
            <person name="Zhang X."/>
            <person name="Robert C.A.M."/>
            <person name="Karimi J."/>
            <person name="Kamali S."/>
            <person name="Ma J."/>
            <person name="Bruggmann R."/>
            <person name="Erb M."/>
        </authorList>
    </citation>
    <scope>NUCLEOTIDE SEQUENCE [LARGE SCALE GENOMIC DNA]</scope>
    <source>
        <strain evidence="1 2">BOJ-47</strain>
    </source>
</reference>
<dbReference type="RefSeq" id="WP_113027087.1">
    <property type="nucleotide sequence ID" value="NZ_CAWNWQ010000051.1"/>
</dbReference>
<protein>
    <recommendedName>
        <fullName evidence="3">Neamine phosphoribosyltransferase</fullName>
    </recommendedName>
</protein>
<evidence type="ECO:0000313" key="2">
    <source>
        <dbReference type="Proteomes" id="UP000250870"/>
    </source>
</evidence>
<proteinExistence type="predicted"/>
<gene>
    <name evidence="1" type="ORF">CKY01_21440</name>
</gene>
<comment type="caution">
    <text evidence="1">The sequence shown here is derived from an EMBL/GenBank/DDBJ whole genome shotgun (WGS) entry which is preliminary data.</text>
</comment>
<evidence type="ECO:0008006" key="3">
    <source>
        <dbReference type="Google" id="ProtNLM"/>
    </source>
</evidence>
<dbReference type="Gene3D" id="3.40.50.2020">
    <property type="match status" value="1"/>
</dbReference>
<evidence type="ECO:0000313" key="1">
    <source>
        <dbReference type="EMBL" id="RAW83100.1"/>
    </source>
</evidence>
<dbReference type="InterPro" id="IPR000836">
    <property type="entry name" value="PRTase_dom"/>
</dbReference>
<dbReference type="CDD" id="cd06223">
    <property type="entry name" value="PRTases_typeI"/>
    <property type="match status" value="1"/>
</dbReference>
<dbReference type="SUPFAM" id="SSF53271">
    <property type="entry name" value="PRTase-like"/>
    <property type="match status" value="1"/>
</dbReference>
<accession>A0A329V9K0</accession>
<dbReference type="InterPro" id="IPR029057">
    <property type="entry name" value="PRTase-like"/>
</dbReference>
<dbReference type="AlphaFoldDB" id="A0A329V9K0"/>
<organism evidence="1 2">
    <name type="scientific">Photorhabdus laumondii subsp. clarkei</name>
    <dbReference type="NCBI Taxonomy" id="2029685"/>
    <lineage>
        <taxon>Bacteria</taxon>
        <taxon>Pseudomonadati</taxon>
        <taxon>Pseudomonadota</taxon>
        <taxon>Gammaproteobacteria</taxon>
        <taxon>Enterobacterales</taxon>
        <taxon>Morganellaceae</taxon>
        <taxon>Photorhabdus</taxon>
    </lineage>
</organism>
<sequence length="637" mass="71781">MTKYLGKVARIQITPSELVAKLFATEYAQNGDGYVSACALGQIWSDLSLLAEASQQPLSVRRQAKYSATHAQQAALSIACGHKITAETECSQQIGIVLQGQFSPWMDLLTRILALPLPECYGYDVGDTEVCVDDAIRFARQFASGRSIVVVGLRSGGSFLIPRWVAGLTQINGVPPAWLTLRPLRHINAYCQYHPSELDTLFRLLDAQSERPDVVIVDDQPDTGNTVEKLAEWLAFKAENIWFASIGHVRKITTSASWSTVFVRSPLMTRERRSLWQLLLKNDHRHFLSTLTSAIPASDLLNSTIINNADTQIFIHCPTMEKRYGLGEAWLPWNSPAMEKYARRLINPKKTPLLVTDKHETPLLHLRFIGESTYGLTEFNRVKQANTAHPEAWFLDGYHIAQHLPGLRPLRDLMAETPHENHQVWLTQCNAVIQSVSQSPLIDIVGQLPQIPIGAAIRNAWECLQHKVGKSKLSEHKLPDLPIWLDSLNIPPFAGSTRPIRSSLSYAFGDWHWQVGKDGHLYRFHQEANWGGISWPELEIAVFLLVYQLPPATLQLMYNSNQTENDNSPVIFTSLPVALLLLLDGFRREVRQFSPIGKMRLCEDLTLLFQTFIQYHNLIIESIANMQPTEISGSVYE</sequence>
<dbReference type="EMBL" id="NSCI01000051">
    <property type="protein sequence ID" value="RAW83100.1"/>
    <property type="molecule type" value="Genomic_DNA"/>
</dbReference>
<dbReference type="Proteomes" id="UP000250870">
    <property type="component" value="Unassembled WGS sequence"/>
</dbReference>
<name>A0A329V9K0_9GAMM</name>